<dbReference type="Pfam" id="PF00078">
    <property type="entry name" value="RVT_1"/>
    <property type="match status" value="1"/>
</dbReference>
<dbReference type="GO" id="GO:0005634">
    <property type="term" value="C:nucleus"/>
    <property type="evidence" value="ECO:0007669"/>
    <property type="project" value="UniProtKB-ARBA"/>
</dbReference>
<dbReference type="PROSITE" id="PS50013">
    <property type="entry name" value="CHROMO_2"/>
    <property type="match status" value="1"/>
</dbReference>
<dbReference type="Pfam" id="PF00385">
    <property type="entry name" value="Chromo"/>
    <property type="match status" value="1"/>
</dbReference>
<evidence type="ECO:0000259" key="11">
    <source>
        <dbReference type="PROSITE" id="PS50994"/>
    </source>
</evidence>
<protein>
    <recommendedName>
        <fullName evidence="1">RNA-directed DNA polymerase</fullName>
        <ecNumber evidence="1">2.7.7.49</ecNumber>
    </recommendedName>
</protein>
<dbReference type="InterPro" id="IPR050951">
    <property type="entry name" value="Retrovirus_Pol_polyprotein"/>
</dbReference>
<dbReference type="Proteomes" id="UP000009138">
    <property type="component" value="Unassembled WGS sequence"/>
</dbReference>
<evidence type="ECO:0000313" key="13">
    <source>
        <dbReference type="Proteomes" id="UP000009138"/>
    </source>
</evidence>
<dbReference type="InterPro" id="IPR041588">
    <property type="entry name" value="Integrase_H2C2"/>
</dbReference>
<evidence type="ECO:0000313" key="12">
    <source>
        <dbReference type="EMBL" id="EIE76599.1"/>
    </source>
</evidence>
<evidence type="ECO:0000256" key="6">
    <source>
        <dbReference type="ARBA" id="ARBA00022801"/>
    </source>
</evidence>
<dbReference type="SUPFAM" id="SSF53098">
    <property type="entry name" value="Ribonuclease H-like"/>
    <property type="match status" value="1"/>
</dbReference>
<feature type="compositionally biased region" description="Low complexity" evidence="8">
    <location>
        <begin position="47"/>
        <end position="59"/>
    </location>
</feature>
<dbReference type="InterPro" id="IPR043502">
    <property type="entry name" value="DNA/RNA_pol_sf"/>
</dbReference>
<feature type="region of interest" description="Disordered" evidence="8">
    <location>
        <begin position="1548"/>
        <end position="1594"/>
    </location>
</feature>
<dbReference type="Gene3D" id="2.40.70.10">
    <property type="entry name" value="Acid Proteases"/>
    <property type="match status" value="1"/>
</dbReference>
<dbReference type="SUPFAM" id="SSF56672">
    <property type="entry name" value="DNA/RNA polymerases"/>
    <property type="match status" value="1"/>
</dbReference>
<dbReference type="InterPro" id="IPR021109">
    <property type="entry name" value="Peptidase_aspartic_dom_sf"/>
</dbReference>
<dbReference type="eggNOG" id="KOG0017">
    <property type="taxonomic scope" value="Eukaryota"/>
</dbReference>
<dbReference type="Pfam" id="PF17917">
    <property type="entry name" value="RT_RNaseH"/>
    <property type="match status" value="1"/>
</dbReference>
<gene>
    <name evidence="12" type="ORF">RO3G_01303</name>
</gene>
<feature type="compositionally biased region" description="Polar residues" evidence="8">
    <location>
        <begin position="1548"/>
        <end position="1558"/>
    </location>
</feature>
<evidence type="ECO:0000256" key="3">
    <source>
        <dbReference type="ARBA" id="ARBA00022695"/>
    </source>
</evidence>
<dbReference type="Gene3D" id="3.30.420.10">
    <property type="entry name" value="Ribonuclease H-like superfamily/Ribonuclease H"/>
    <property type="match status" value="1"/>
</dbReference>
<keyword evidence="6" id="KW-0378">Hydrolase</keyword>
<dbReference type="GO" id="GO:0015074">
    <property type="term" value="P:DNA integration"/>
    <property type="evidence" value="ECO:0007669"/>
    <property type="project" value="InterPro"/>
</dbReference>
<keyword evidence="5" id="KW-0255">Endonuclease</keyword>
<dbReference type="SUPFAM" id="SSF54160">
    <property type="entry name" value="Chromo domain-like"/>
    <property type="match status" value="1"/>
</dbReference>
<dbReference type="CDD" id="cd00303">
    <property type="entry name" value="retropepsin_like"/>
    <property type="match status" value="1"/>
</dbReference>
<dbReference type="FunFam" id="3.30.70.270:FF:000020">
    <property type="entry name" value="Transposon Tf2-6 polyprotein-like Protein"/>
    <property type="match status" value="1"/>
</dbReference>
<accession>I1BK69</accession>
<dbReference type="EMBL" id="CH476732">
    <property type="protein sequence ID" value="EIE76599.1"/>
    <property type="molecule type" value="Genomic_DNA"/>
</dbReference>
<dbReference type="InterPro" id="IPR000477">
    <property type="entry name" value="RT_dom"/>
</dbReference>
<keyword evidence="4" id="KW-0540">Nuclease</keyword>
<dbReference type="OrthoDB" id="2260752at2759"/>
<dbReference type="Pfam" id="PF17921">
    <property type="entry name" value="Integrase_H2C2"/>
    <property type="match status" value="1"/>
</dbReference>
<dbReference type="GO" id="GO:0003676">
    <property type="term" value="F:nucleic acid binding"/>
    <property type="evidence" value="ECO:0007669"/>
    <property type="project" value="InterPro"/>
</dbReference>
<dbReference type="InterPro" id="IPR041373">
    <property type="entry name" value="RT_RNaseH"/>
</dbReference>
<dbReference type="CDD" id="cd01647">
    <property type="entry name" value="RT_LTR"/>
    <property type="match status" value="1"/>
</dbReference>
<name>I1BK69_RHIO9</name>
<dbReference type="STRING" id="246409.I1BK69"/>
<dbReference type="InterPro" id="IPR016197">
    <property type="entry name" value="Chromo-like_dom_sf"/>
</dbReference>
<evidence type="ECO:0000256" key="1">
    <source>
        <dbReference type="ARBA" id="ARBA00012493"/>
    </source>
</evidence>
<dbReference type="Gene3D" id="3.30.70.270">
    <property type="match status" value="2"/>
</dbReference>
<feature type="region of interest" description="Disordered" evidence="8">
    <location>
        <begin position="1"/>
        <end position="59"/>
    </location>
</feature>
<keyword evidence="3" id="KW-0548">Nucleotidyltransferase</keyword>
<evidence type="ECO:0000259" key="9">
    <source>
        <dbReference type="PROSITE" id="PS50013"/>
    </source>
</evidence>
<dbReference type="CDD" id="cd00024">
    <property type="entry name" value="CD_CSD"/>
    <property type="match status" value="1"/>
</dbReference>
<dbReference type="SMART" id="SM00298">
    <property type="entry name" value="CHROMO"/>
    <property type="match status" value="1"/>
</dbReference>
<dbReference type="EC" id="2.7.7.49" evidence="1"/>
<evidence type="ECO:0000256" key="2">
    <source>
        <dbReference type="ARBA" id="ARBA00022679"/>
    </source>
</evidence>
<evidence type="ECO:0000256" key="4">
    <source>
        <dbReference type="ARBA" id="ARBA00022722"/>
    </source>
</evidence>
<reference evidence="12 13" key="1">
    <citation type="journal article" date="2009" name="PLoS Genet.">
        <title>Genomic analysis of the basal lineage fungus Rhizopus oryzae reveals a whole-genome duplication.</title>
        <authorList>
            <person name="Ma L.-J."/>
            <person name="Ibrahim A.S."/>
            <person name="Skory C."/>
            <person name="Grabherr M.G."/>
            <person name="Burger G."/>
            <person name="Butler M."/>
            <person name="Elias M."/>
            <person name="Idnurm A."/>
            <person name="Lang B.F."/>
            <person name="Sone T."/>
            <person name="Abe A."/>
            <person name="Calvo S.E."/>
            <person name="Corrochano L.M."/>
            <person name="Engels R."/>
            <person name="Fu J."/>
            <person name="Hansberg W."/>
            <person name="Kim J.-M."/>
            <person name="Kodira C.D."/>
            <person name="Koehrsen M.J."/>
            <person name="Liu B."/>
            <person name="Miranda-Saavedra D."/>
            <person name="O'Leary S."/>
            <person name="Ortiz-Castellanos L."/>
            <person name="Poulter R."/>
            <person name="Rodriguez-Romero J."/>
            <person name="Ruiz-Herrera J."/>
            <person name="Shen Y.-Q."/>
            <person name="Zeng Q."/>
            <person name="Galagan J."/>
            <person name="Birren B.W."/>
            <person name="Cuomo C.A."/>
            <person name="Wickes B.L."/>
        </authorList>
    </citation>
    <scope>NUCLEOTIDE SEQUENCE [LARGE SCALE GENOMIC DNA]</scope>
    <source>
        <strain evidence="13">RA 99-880 / ATCC MYA-4621 / FGSC 9543 / NRRL 43880</strain>
    </source>
</reference>
<dbReference type="InterPro" id="IPR036397">
    <property type="entry name" value="RNaseH_sf"/>
</dbReference>
<dbReference type="Gene3D" id="2.40.50.40">
    <property type="match status" value="1"/>
</dbReference>
<evidence type="ECO:0000256" key="7">
    <source>
        <dbReference type="ARBA" id="ARBA00022918"/>
    </source>
</evidence>
<dbReference type="PANTHER" id="PTHR37984">
    <property type="entry name" value="PROTEIN CBG26694"/>
    <property type="match status" value="1"/>
</dbReference>
<dbReference type="Pfam" id="PF00665">
    <property type="entry name" value="rve"/>
    <property type="match status" value="1"/>
</dbReference>
<dbReference type="InParanoid" id="I1BK69"/>
<feature type="domain" description="Integrase catalytic" evidence="11">
    <location>
        <begin position="1188"/>
        <end position="1346"/>
    </location>
</feature>
<dbReference type="InterPro" id="IPR001584">
    <property type="entry name" value="Integrase_cat-core"/>
</dbReference>
<feature type="region of interest" description="Disordered" evidence="8">
    <location>
        <begin position="332"/>
        <end position="360"/>
    </location>
</feature>
<feature type="compositionally biased region" description="Low complexity" evidence="8">
    <location>
        <begin position="1571"/>
        <end position="1580"/>
    </location>
</feature>
<sequence>MSTDQENPMVDPVVTSSPGNEGSIISDLSSPLSEPQGSMASKYASEPTPMDTDTATPAPKVLESTADIIKRKFQIIENLKNHAKLHFMEYMVLNEDDSDPAAALIAHQKFKECEEKVNRAKEALKSFTAMFEEVKPPVDGPSNHYLRLVVPNDLPTLQLKGDAIWRKKAECYDSAYDFCNTFETVLRAHGQALNSNWERLLPLCMNPEQVSWCREALLEKNLSWKQVRPMILDHFDTPYRKFLLMVEVGSMCQGTYESNREYSNRFQKMRREAGMEDSTLLAVTYFASLKASVKSVAQLAISSHFGSRLPSSITQIIDLVLASGEDSAFAAKTPHKRARPMNDDERTPHNAGNTSKAPFGTNKVLANKFKTPLANKGKYKPKPCTYCRKDWFQGHKCKEFLDAKNNNSNNKDNVVHINRMAVRTENNVSDEEDECEINSPLNRMALDCKSKKEKELIVTRDFKSTNDNSITFPILANNRKAITILDTGANFSSINKKFCFQNNFLIIPPKNNNVIKLADSDSTIKRIGLTEVNIKCNGKSFNHTFEVMNLTNDHDMSIGTDFMSKLGIGLTGLPYKWDDSKVSLDNSKVPEHKFNDFSELLNKVDDEMSELENCPAGSSNEHQQALNYIKPLIQLNQAIPKGSFCTIPESVVSIETPEGVTSYRRPYPVPLAYHKIVQDQIDEWLENGVIKRAPANTEWNSALTVVKKTNAKGEVTGYRVCHDPRHVNALLKSIDRMPLPKISELFEELKGATVYSTLDLKSAFNSLKMNEEHAHKLAFSWNSVQYIPVGTPFGLKHVSSVMQRTMSIALENMSFAKCFVDDIVVASTSIEEHKQHLKQVIDKLTKVNLKLNPDKCTFFQRKINLLGFRISPKGVSLDLRKVANVQEFPVPKTGKDIMRYCGLINYFRPHIPKASALLAPLDALRNEKSLIKLWNDKHQQCFDNLKKVLLENVILSYPDMNQPFYVATDASNVGIGVILYQKINGKVHYISMIAKTLSKSERNYSATKRELLAVVYALKRFHKYLWGNKFTLYTDHKALTYLHTQKIANAMLINWFDTLLQYDFKVVHLPGVDNILPDTLSRLYEIEDPVNELGGDKPHLLNRAAVKLPSEDKGEYMTPPDPEERKLLLLREHIKGHFGSDAIYHALKRKGIYWSNLKNEAVELVKSCIPCQQFNIIKKGYNPLRPITATLPGDSWGIDLAGPMKTSLNGNNYLLIMVDIATRYCVLKPLPDKQSMTIVKALIDVFSHYGFPRVIQSDNGGEFVNELMQLLAENAGYDHRLISSYHPRANGVSERWVQTAVNAIKKQIEGAKADWDLYVPSTQLYLNGKHNERTKTPPFTLMYARNMNDFEDFSKEKNKATKEEINKQHLLNIKRMTEIVFPAIYERTKIITNNQKEKFDASHKLITIPENSYVMVKVNIKTNKLDPNYEGPYKVKRITQGGSYVLEDEMGELLSKNYPPSALKLISQDEVISTDKFYQVEAILAHKKLKGKYLYKCRWKGYDKSDDTWEPASNFTDPKFITEYWQRVGIVPEDIKYRYDLQNNKGKSNNVKLINTSHTGKRKTRTDLNENSHSSTTSSNKVNGNINSKRSRRY</sequence>
<feature type="domain" description="Reverse transcriptase" evidence="10">
    <location>
        <begin position="687"/>
        <end position="870"/>
    </location>
</feature>
<keyword evidence="13" id="KW-1185">Reference proteome</keyword>
<dbReference type="FunFam" id="3.10.20.370:FF:000001">
    <property type="entry name" value="Retrovirus-related Pol polyprotein from transposon 17.6-like protein"/>
    <property type="match status" value="1"/>
</dbReference>
<dbReference type="GeneID" id="93608275"/>
<dbReference type="InterPro" id="IPR012337">
    <property type="entry name" value="RNaseH-like_sf"/>
</dbReference>
<evidence type="ECO:0000259" key="10">
    <source>
        <dbReference type="PROSITE" id="PS50878"/>
    </source>
</evidence>
<dbReference type="GO" id="GO:0016779">
    <property type="term" value="F:nucleotidyltransferase activity"/>
    <property type="evidence" value="ECO:0007669"/>
    <property type="project" value="UniProtKB-KW"/>
</dbReference>
<feature type="compositionally biased region" description="Polar residues" evidence="8">
    <location>
        <begin position="26"/>
        <end position="39"/>
    </location>
</feature>
<evidence type="ECO:0000256" key="8">
    <source>
        <dbReference type="SAM" id="MobiDB-lite"/>
    </source>
</evidence>
<evidence type="ECO:0000256" key="5">
    <source>
        <dbReference type="ARBA" id="ARBA00022759"/>
    </source>
</evidence>
<dbReference type="Gene3D" id="1.10.340.70">
    <property type="match status" value="1"/>
</dbReference>
<dbReference type="CDD" id="cd09274">
    <property type="entry name" value="RNase_HI_RT_Ty3"/>
    <property type="match status" value="1"/>
</dbReference>
<dbReference type="InterPro" id="IPR043128">
    <property type="entry name" value="Rev_trsase/Diguanyl_cyclase"/>
</dbReference>
<dbReference type="Gene3D" id="3.10.10.10">
    <property type="entry name" value="HIV Type 1 Reverse Transcriptase, subunit A, domain 1"/>
    <property type="match status" value="1"/>
</dbReference>
<proteinExistence type="predicted"/>
<keyword evidence="2" id="KW-0808">Transferase</keyword>
<dbReference type="PROSITE" id="PS50994">
    <property type="entry name" value="INTEGRASE"/>
    <property type="match status" value="1"/>
</dbReference>
<keyword evidence="7" id="KW-0695">RNA-directed DNA polymerase</keyword>
<organism evidence="12 13">
    <name type="scientific">Rhizopus delemar (strain RA 99-880 / ATCC MYA-4621 / FGSC 9543 / NRRL 43880)</name>
    <name type="common">Mucormycosis agent</name>
    <name type="synonym">Rhizopus arrhizus var. delemar</name>
    <dbReference type="NCBI Taxonomy" id="246409"/>
    <lineage>
        <taxon>Eukaryota</taxon>
        <taxon>Fungi</taxon>
        <taxon>Fungi incertae sedis</taxon>
        <taxon>Mucoromycota</taxon>
        <taxon>Mucoromycotina</taxon>
        <taxon>Mucoromycetes</taxon>
        <taxon>Mucorales</taxon>
        <taxon>Mucorineae</taxon>
        <taxon>Rhizopodaceae</taxon>
        <taxon>Rhizopus</taxon>
    </lineage>
</organism>
<feature type="domain" description="Chromo" evidence="9">
    <location>
        <begin position="1478"/>
        <end position="1536"/>
    </location>
</feature>
<dbReference type="PROSITE" id="PS50878">
    <property type="entry name" value="RT_POL"/>
    <property type="match status" value="1"/>
</dbReference>
<dbReference type="VEuPathDB" id="FungiDB:RO3G_01303"/>
<dbReference type="InterPro" id="IPR000953">
    <property type="entry name" value="Chromo/chromo_shadow_dom"/>
</dbReference>
<dbReference type="RefSeq" id="XP_067511995.1">
    <property type="nucleotide sequence ID" value="XM_067655894.1"/>
</dbReference>
<dbReference type="InterPro" id="IPR023780">
    <property type="entry name" value="Chromo_domain"/>
</dbReference>
<dbReference type="GO" id="GO:0004519">
    <property type="term" value="F:endonuclease activity"/>
    <property type="evidence" value="ECO:0007669"/>
    <property type="project" value="UniProtKB-KW"/>
</dbReference>
<dbReference type="SUPFAM" id="SSF50630">
    <property type="entry name" value="Acid proteases"/>
    <property type="match status" value="1"/>
</dbReference>
<dbReference type="PANTHER" id="PTHR37984:SF5">
    <property type="entry name" value="PROTEIN NYNRIN-LIKE"/>
    <property type="match status" value="1"/>
</dbReference>
<dbReference type="OMA" id="SYEPNID"/>